<proteinExistence type="inferred from homology"/>
<dbReference type="InterPro" id="IPR052021">
    <property type="entry name" value="Type-I_RS_S_subunit"/>
</dbReference>
<keyword evidence="2" id="KW-0680">Restriction system</keyword>
<dbReference type="RefSeq" id="WP_173780121.1">
    <property type="nucleotide sequence ID" value="NZ_JABSNO010000023.1"/>
</dbReference>
<dbReference type="CDD" id="cd17273">
    <property type="entry name" value="RMtype1_S_EcoJA69PI-TRD1-CR1_like"/>
    <property type="match status" value="1"/>
</dbReference>
<dbReference type="InterPro" id="IPR044946">
    <property type="entry name" value="Restrct_endonuc_typeI_TRD_sf"/>
</dbReference>
<accession>A0A8J8GC88</accession>
<feature type="domain" description="Type I restriction modification DNA specificity" evidence="6">
    <location>
        <begin position="230"/>
        <end position="398"/>
    </location>
</feature>
<dbReference type="AlphaFoldDB" id="A0A8J8GC88"/>
<comment type="caution">
    <text evidence="7">The sequence shown here is derived from an EMBL/GenBank/DDBJ whole genome shotgun (WGS) entry which is preliminary data.</text>
</comment>
<dbReference type="Gene3D" id="3.90.220.20">
    <property type="entry name" value="DNA methylase specificity domains"/>
    <property type="match status" value="2"/>
</dbReference>
<dbReference type="EC" id="3.1.21.3" evidence="7"/>
<dbReference type="PANTHER" id="PTHR30408:SF13">
    <property type="entry name" value="TYPE I RESTRICTION ENZYME HINDI SPECIFICITY SUBUNIT"/>
    <property type="match status" value="1"/>
</dbReference>
<keyword evidence="8" id="KW-1185">Reference proteome</keyword>
<keyword evidence="3" id="KW-0238">DNA-binding</keyword>
<gene>
    <name evidence="7" type="ORF">HNQ03_002660</name>
</gene>
<name>A0A8J8GC88_9FLAO</name>
<feature type="region of interest" description="Disordered" evidence="5">
    <location>
        <begin position="1"/>
        <end position="21"/>
    </location>
</feature>
<feature type="compositionally biased region" description="Basic and acidic residues" evidence="5">
    <location>
        <begin position="1"/>
        <end position="16"/>
    </location>
</feature>
<evidence type="ECO:0000256" key="5">
    <source>
        <dbReference type="SAM" id="MobiDB-lite"/>
    </source>
</evidence>
<dbReference type="Proteomes" id="UP000610746">
    <property type="component" value="Unassembled WGS sequence"/>
</dbReference>
<dbReference type="InterPro" id="IPR000055">
    <property type="entry name" value="Restrct_endonuc_typeI_TRD"/>
</dbReference>
<protein>
    <submittedName>
        <fullName evidence="7">Type I restriction enzyme S subunit</fullName>
        <ecNumber evidence="7">3.1.21.3</ecNumber>
    </submittedName>
</protein>
<feature type="domain" description="Type I restriction modification DNA specificity" evidence="6">
    <location>
        <begin position="78"/>
        <end position="209"/>
    </location>
</feature>
<dbReference type="PANTHER" id="PTHR30408">
    <property type="entry name" value="TYPE-1 RESTRICTION ENZYME ECOKI SPECIFICITY PROTEIN"/>
    <property type="match status" value="1"/>
</dbReference>
<evidence type="ECO:0000313" key="8">
    <source>
        <dbReference type="Proteomes" id="UP000610746"/>
    </source>
</evidence>
<evidence type="ECO:0000256" key="1">
    <source>
        <dbReference type="ARBA" id="ARBA00010923"/>
    </source>
</evidence>
<dbReference type="EMBL" id="JABSNO010000023">
    <property type="protein sequence ID" value="NRS93569.1"/>
    <property type="molecule type" value="Genomic_DNA"/>
</dbReference>
<keyword evidence="4" id="KW-0175">Coiled coil</keyword>
<comment type="similarity">
    <text evidence="1">Belongs to the type-I restriction system S methylase family.</text>
</comment>
<dbReference type="GO" id="GO:0009035">
    <property type="term" value="F:type I site-specific deoxyribonuclease activity"/>
    <property type="evidence" value="ECO:0007669"/>
    <property type="project" value="UniProtKB-EC"/>
</dbReference>
<evidence type="ECO:0000259" key="6">
    <source>
        <dbReference type="Pfam" id="PF01420"/>
    </source>
</evidence>
<reference evidence="7" key="1">
    <citation type="submission" date="2020-05" db="EMBL/GenBank/DDBJ databases">
        <title>Genomic Encyclopedia of Type Strains, Phase IV (KMG-V): Genome sequencing to study the core and pangenomes of soil and plant-associated prokaryotes.</title>
        <authorList>
            <person name="Whitman W."/>
        </authorList>
    </citation>
    <scope>NUCLEOTIDE SEQUENCE</scope>
    <source>
        <strain evidence="7">16F</strain>
    </source>
</reference>
<evidence type="ECO:0000256" key="2">
    <source>
        <dbReference type="ARBA" id="ARBA00022747"/>
    </source>
</evidence>
<dbReference type="CDD" id="cd17521">
    <property type="entry name" value="RMtype1_S_Sau13435ORF2165P_TRD2-CR2_like"/>
    <property type="match status" value="1"/>
</dbReference>
<dbReference type="SUPFAM" id="SSF116734">
    <property type="entry name" value="DNA methylase specificity domain"/>
    <property type="match status" value="2"/>
</dbReference>
<dbReference type="Pfam" id="PF01420">
    <property type="entry name" value="Methylase_S"/>
    <property type="match status" value="2"/>
</dbReference>
<evidence type="ECO:0000256" key="3">
    <source>
        <dbReference type="ARBA" id="ARBA00023125"/>
    </source>
</evidence>
<organism evidence="7 8">
    <name type="scientific">Frigoriflavimonas asaccharolytica</name>
    <dbReference type="NCBI Taxonomy" id="2735899"/>
    <lineage>
        <taxon>Bacteria</taxon>
        <taxon>Pseudomonadati</taxon>
        <taxon>Bacteroidota</taxon>
        <taxon>Flavobacteriia</taxon>
        <taxon>Flavobacteriales</taxon>
        <taxon>Weeksellaceae</taxon>
        <taxon>Frigoriflavimonas</taxon>
    </lineage>
</organism>
<evidence type="ECO:0000256" key="4">
    <source>
        <dbReference type="SAM" id="Coils"/>
    </source>
</evidence>
<keyword evidence="7" id="KW-0378">Hydrolase</keyword>
<sequence>MVTETKMNRSEAESHSTKGNNIEKGMKQTEIGLIPEDWEVENLGKLLIENPNYGINAAAVEYKLGLPTYLRITDIDEDGKFIKKNLSSVNDINSKNYYLEKGDIVFARTGASVGKTYLHIVANGDLVFAGFLIRIKPNIEICKAEYLFYNTQTKVYKDWIISNSMRSGQPGINSNEIKTFQIPLPPLAEQEAIAMALSDCDSWIDSIEEVLAKKRLIKQGAMQELLTPKEDWEVKKLGEVADIVGGGTPSTFISNYWNGHIEWFTPTEVGYDKYLYSSKRKISDLGFKNSSANILPINTILLTSRAGIGDLGILKVEASTNQGFQSIICKETVNVEFIYYLMSTKKEELLKNASGSTFLEISPNKVKSLELSIPSLSEQTRIATILSDMDLEIEALEEKLHKARQIKQGMMQELLTGRVRLV</sequence>
<dbReference type="Gene3D" id="1.10.287.1120">
    <property type="entry name" value="Bipartite methylase S protein"/>
    <property type="match status" value="1"/>
</dbReference>
<feature type="coiled-coil region" evidence="4">
    <location>
        <begin position="386"/>
        <end position="413"/>
    </location>
</feature>
<dbReference type="GO" id="GO:0009307">
    <property type="term" value="P:DNA restriction-modification system"/>
    <property type="evidence" value="ECO:0007669"/>
    <property type="project" value="UniProtKB-KW"/>
</dbReference>
<dbReference type="GO" id="GO:0003677">
    <property type="term" value="F:DNA binding"/>
    <property type="evidence" value="ECO:0007669"/>
    <property type="project" value="UniProtKB-KW"/>
</dbReference>
<evidence type="ECO:0000313" key="7">
    <source>
        <dbReference type="EMBL" id="NRS93569.1"/>
    </source>
</evidence>